<feature type="binding site" evidence="2">
    <location>
        <position position="114"/>
    </location>
    <ligand>
        <name>Zn(2+)</name>
        <dbReference type="ChEBI" id="CHEBI:29105"/>
    </ligand>
</feature>
<comment type="similarity">
    <text evidence="1">Belongs to the beta-class carbonic anhydrase family.</text>
</comment>
<keyword evidence="4" id="KW-1185">Reference proteome</keyword>
<evidence type="ECO:0000313" key="4">
    <source>
        <dbReference type="Proteomes" id="UP000184121"/>
    </source>
</evidence>
<dbReference type="PANTHER" id="PTHR11002:SF79">
    <property type="entry name" value="CARBONIC ANHYDRASE 2"/>
    <property type="match status" value="1"/>
</dbReference>
<name>A0A1M7D2Z7_9FLAO</name>
<dbReference type="AlphaFoldDB" id="A0A1M7D2Z7"/>
<keyword evidence="2" id="KW-0862">Zinc</keyword>
<evidence type="ECO:0000313" key="3">
    <source>
        <dbReference type="EMBL" id="SHL73834.1"/>
    </source>
</evidence>
<dbReference type="NCBIfam" id="NF011765">
    <property type="entry name" value="PRK15219.1"/>
    <property type="match status" value="1"/>
</dbReference>
<protein>
    <submittedName>
        <fullName evidence="3">Carbonic anhydrase</fullName>
    </submittedName>
</protein>
<accession>A0A1M7D2Z7</accession>
<dbReference type="EMBL" id="FRBY01000002">
    <property type="protein sequence ID" value="SHL73834.1"/>
    <property type="molecule type" value="Genomic_DNA"/>
</dbReference>
<dbReference type="InterPro" id="IPR036874">
    <property type="entry name" value="Carbonic_anhydrase_sf"/>
</dbReference>
<dbReference type="Pfam" id="PF00484">
    <property type="entry name" value="Pro_CA"/>
    <property type="match status" value="1"/>
</dbReference>
<feature type="binding site" evidence="2">
    <location>
        <position position="60"/>
    </location>
    <ligand>
        <name>Zn(2+)</name>
        <dbReference type="ChEBI" id="CHEBI:29105"/>
    </ligand>
</feature>
<dbReference type="GO" id="GO:0004089">
    <property type="term" value="F:carbonate dehydratase activity"/>
    <property type="evidence" value="ECO:0007669"/>
    <property type="project" value="InterPro"/>
</dbReference>
<evidence type="ECO:0000256" key="1">
    <source>
        <dbReference type="ARBA" id="ARBA00006217"/>
    </source>
</evidence>
<dbReference type="RefSeq" id="WP_072970848.1">
    <property type="nucleotide sequence ID" value="NZ_FRBY01000002.1"/>
</dbReference>
<reference evidence="4" key="1">
    <citation type="submission" date="2016-11" db="EMBL/GenBank/DDBJ databases">
        <authorList>
            <person name="Varghese N."/>
            <person name="Submissions S."/>
        </authorList>
    </citation>
    <scope>NUCLEOTIDE SEQUENCE [LARGE SCALE GENOMIC DNA]</scope>
    <source>
        <strain evidence="4">DSM 1811</strain>
    </source>
</reference>
<dbReference type="STRING" id="29534.SAMN05444366_1383"/>
<dbReference type="Proteomes" id="UP000184121">
    <property type="component" value="Unassembled WGS sequence"/>
</dbReference>
<dbReference type="CDD" id="cd03378">
    <property type="entry name" value="beta_CA_cladeC"/>
    <property type="match status" value="1"/>
</dbReference>
<dbReference type="GO" id="GO:0008270">
    <property type="term" value="F:zinc ion binding"/>
    <property type="evidence" value="ECO:0007669"/>
    <property type="project" value="InterPro"/>
</dbReference>
<feature type="binding site" evidence="2">
    <location>
        <position position="58"/>
    </location>
    <ligand>
        <name>Zn(2+)</name>
        <dbReference type="ChEBI" id="CHEBI:29105"/>
    </ligand>
</feature>
<dbReference type="InterPro" id="IPR001765">
    <property type="entry name" value="Carbonic_anhydrase"/>
</dbReference>
<dbReference type="PANTHER" id="PTHR11002">
    <property type="entry name" value="CARBONIC ANHYDRASE"/>
    <property type="match status" value="1"/>
</dbReference>
<keyword evidence="2" id="KW-0479">Metal-binding</keyword>
<evidence type="ECO:0000256" key="2">
    <source>
        <dbReference type="PIRSR" id="PIRSR601765-1"/>
    </source>
</evidence>
<sequence length="207" mass="22389">MKTLTKEMQAAITPSKALELLKEGNQRFVSNLKINRNLLQQANETSDGQHPFAVILSCIDSRTSAELIFDQGLGDIFSVRIAGNIINEDILGSMEFGCKVAGSKIIVVLGHTKCGAVKGACDHVEMGNLTALLTKIRPAVDDETETKENRNSGNAAFVENVSIINVKRTVKSIMERSPILKEMIEKGEIGIVGGSHDIATGEVTFFT</sequence>
<comment type="cofactor">
    <cofactor evidence="2">
        <name>Zn(2+)</name>
        <dbReference type="ChEBI" id="CHEBI:29105"/>
    </cofactor>
    <text evidence="2">Binds 1 zinc ion per subunit.</text>
</comment>
<feature type="binding site" evidence="2">
    <location>
        <position position="111"/>
    </location>
    <ligand>
        <name>Zn(2+)</name>
        <dbReference type="ChEBI" id="CHEBI:29105"/>
    </ligand>
</feature>
<gene>
    <name evidence="3" type="ORF">SAMN05444366_1383</name>
</gene>
<dbReference type="SUPFAM" id="SSF53056">
    <property type="entry name" value="beta-carbonic anhydrase, cab"/>
    <property type="match status" value="1"/>
</dbReference>
<organism evidence="3 4">
    <name type="scientific">Flavobacterium saccharophilum</name>
    <dbReference type="NCBI Taxonomy" id="29534"/>
    <lineage>
        <taxon>Bacteria</taxon>
        <taxon>Pseudomonadati</taxon>
        <taxon>Bacteroidota</taxon>
        <taxon>Flavobacteriia</taxon>
        <taxon>Flavobacteriales</taxon>
        <taxon>Flavobacteriaceae</taxon>
        <taxon>Flavobacterium</taxon>
    </lineage>
</organism>
<dbReference type="SMART" id="SM00947">
    <property type="entry name" value="Pro_CA"/>
    <property type="match status" value="1"/>
</dbReference>
<dbReference type="OrthoDB" id="9797527at2"/>
<dbReference type="Gene3D" id="3.40.1050.10">
    <property type="entry name" value="Carbonic anhydrase"/>
    <property type="match status" value="1"/>
</dbReference>
<proteinExistence type="inferred from homology"/>